<name>A0A1H3XCY8_9BACI</name>
<feature type="domain" description="Regulatory protein YycH-like" evidence="2">
    <location>
        <begin position="39"/>
        <end position="251"/>
    </location>
</feature>
<protein>
    <submittedName>
        <fullName evidence="3">Two-component signal transduction system YycFG, regulatory protein YycI</fullName>
    </submittedName>
</protein>
<feature type="compositionally biased region" description="Acidic residues" evidence="1">
    <location>
        <begin position="289"/>
        <end position="303"/>
    </location>
</feature>
<dbReference type="Pfam" id="PF09648">
    <property type="entry name" value="YycI"/>
    <property type="match status" value="1"/>
</dbReference>
<evidence type="ECO:0000313" key="3">
    <source>
        <dbReference type="EMBL" id="SDZ97100.1"/>
    </source>
</evidence>
<dbReference type="Gene3D" id="2.40.128.690">
    <property type="entry name" value="YycH protein, domain 3-like"/>
    <property type="match status" value="1"/>
</dbReference>
<gene>
    <name evidence="3" type="ORF">SAMN05421743_102110</name>
</gene>
<reference evidence="3 4" key="1">
    <citation type="submission" date="2016-10" db="EMBL/GenBank/DDBJ databases">
        <authorList>
            <person name="de Groot N.N."/>
        </authorList>
    </citation>
    <scope>NUCLEOTIDE SEQUENCE [LARGE SCALE GENOMIC DNA]</scope>
    <source>
        <strain evidence="3 4">CCM7597</strain>
    </source>
</reference>
<dbReference type="GO" id="GO:0016020">
    <property type="term" value="C:membrane"/>
    <property type="evidence" value="ECO:0007669"/>
    <property type="project" value="InterPro"/>
</dbReference>
<accession>A0A1H3XCY8</accession>
<dbReference type="RefSeq" id="WP_093042193.1">
    <property type="nucleotide sequence ID" value="NZ_FNQR01000002.1"/>
</dbReference>
<organism evidence="3 4">
    <name type="scientific">Thalassobacillus cyri</name>
    <dbReference type="NCBI Taxonomy" id="571932"/>
    <lineage>
        <taxon>Bacteria</taxon>
        <taxon>Bacillati</taxon>
        <taxon>Bacillota</taxon>
        <taxon>Bacilli</taxon>
        <taxon>Bacillales</taxon>
        <taxon>Bacillaceae</taxon>
        <taxon>Thalassobacillus</taxon>
    </lineage>
</organism>
<proteinExistence type="predicted"/>
<evidence type="ECO:0000313" key="4">
    <source>
        <dbReference type="Proteomes" id="UP000198584"/>
    </source>
</evidence>
<dbReference type="EMBL" id="FNQR01000002">
    <property type="protein sequence ID" value="SDZ97100.1"/>
    <property type="molecule type" value="Genomic_DNA"/>
</dbReference>
<evidence type="ECO:0000259" key="2">
    <source>
        <dbReference type="Pfam" id="PF09648"/>
    </source>
</evidence>
<dbReference type="STRING" id="571932.SAMN05421743_102110"/>
<dbReference type="OrthoDB" id="2388036at2"/>
<feature type="region of interest" description="Disordered" evidence="1">
    <location>
        <begin position="274"/>
        <end position="303"/>
    </location>
</feature>
<keyword evidence="4" id="KW-1185">Reference proteome</keyword>
<evidence type="ECO:0000256" key="1">
    <source>
        <dbReference type="SAM" id="MobiDB-lite"/>
    </source>
</evidence>
<dbReference type="InterPro" id="IPR018604">
    <property type="entry name" value="YycI-like"/>
</dbReference>
<dbReference type="AlphaFoldDB" id="A0A1H3XCY8"/>
<sequence length="303" mass="34621">MQWGQIKTLFILCFLILDLFLLQQFLTKTDDAELEQLDENTSAAEQLNLENIDTSDIPEEQPPMAFINGRRADFSEEDLNALDAMEGIDPSLYNKNSLYVKFEEPIPVEAEDEGEEIMDKVEDFVLYDDQYSYWGKNDEHQVILFFQKNNNSTIYFNESGLLMFLVEEGEITGYYQTRLGDIEKESEKSELLQPIQAVYQLYDNGEITSEDKITDMVVGYHSQIQGDSNGIQVFAPTWKITVNNKDIHFVTATTEGRILEVNENEFITKALETAGIVSPQDDNQAESVQEPDSESAQEPDNNE</sequence>
<dbReference type="Proteomes" id="UP000198584">
    <property type="component" value="Unassembled WGS sequence"/>
</dbReference>